<keyword evidence="3" id="KW-1185">Reference proteome</keyword>
<reference evidence="2" key="1">
    <citation type="submission" date="2020-08" db="EMBL/GenBank/DDBJ databases">
        <title>Multicomponent nature underlies the extraordinary mechanical properties of spider dragline silk.</title>
        <authorList>
            <person name="Kono N."/>
            <person name="Nakamura H."/>
            <person name="Mori M."/>
            <person name="Yoshida Y."/>
            <person name="Ohtoshi R."/>
            <person name="Malay A.D."/>
            <person name="Moran D.A.P."/>
            <person name="Tomita M."/>
            <person name="Numata K."/>
            <person name="Arakawa K."/>
        </authorList>
    </citation>
    <scope>NUCLEOTIDE SEQUENCE</scope>
</reference>
<feature type="region of interest" description="Disordered" evidence="1">
    <location>
        <begin position="1"/>
        <end position="34"/>
    </location>
</feature>
<name>A0A8X6PBH7_NEPPI</name>
<protein>
    <submittedName>
        <fullName evidence="2">Uncharacterized protein</fullName>
    </submittedName>
</protein>
<proteinExistence type="predicted"/>
<dbReference type="EMBL" id="BMAW01019154">
    <property type="protein sequence ID" value="GFT61925.1"/>
    <property type="molecule type" value="Genomic_DNA"/>
</dbReference>
<evidence type="ECO:0000256" key="1">
    <source>
        <dbReference type="SAM" id="MobiDB-lite"/>
    </source>
</evidence>
<evidence type="ECO:0000313" key="2">
    <source>
        <dbReference type="EMBL" id="GFT61925.1"/>
    </source>
</evidence>
<dbReference type="AlphaFoldDB" id="A0A8X6PBH7"/>
<comment type="caution">
    <text evidence="2">The sequence shown here is derived from an EMBL/GenBank/DDBJ whole genome shotgun (WGS) entry which is preliminary data.</text>
</comment>
<organism evidence="2 3">
    <name type="scientific">Nephila pilipes</name>
    <name type="common">Giant wood spider</name>
    <name type="synonym">Nephila maculata</name>
    <dbReference type="NCBI Taxonomy" id="299642"/>
    <lineage>
        <taxon>Eukaryota</taxon>
        <taxon>Metazoa</taxon>
        <taxon>Ecdysozoa</taxon>
        <taxon>Arthropoda</taxon>
        <taxon>Chelicerata</taxon>
        <taxon>Arachnida</taxon>
        <taxon>Araneae</taxon>
        <taxon>Araneomorphae</taxon>
        <taxon>Entelegynae</taxon>
        <taxon>Araneoidea</taxon>
        <taxon>Nephilidae</taxon>
        <taxon>Nephila</taxon>
    </lineage>
</organism>
<accession>A0A8X6PBH7</accession>
<evidence type="ECO:0000313" key="3">
    <source>
        <dbReference type="Proteomes" id="UP000887013"/>
    </source>
</evidence>
<gene>
    <name evidence="2" type="ORF">NPIL_241681</name>
</gene>
<dbReference type="Proteomes" id="UP000887013">
    <property type="component" value="Unassembled WGS sequence"/>
</dbReference>
<feature type="compositionally biased region" description="Low complexity" evidence="1">
    <location>
        <begin position="1"/>
        <end position="10"/>
    </location>
</feature>
<sequence length="82" mass="9322">MPPCSGQRSSSSEEEEEEEESSKGQQEEEEENYLDIPWITPAENCDFLFIGKNSPLKSDQETLPFYPLLKGFSEPCEMGERG</sequence>